<comment type="function">
    <text evidence="1">Required for the formation of a threonylcarbamoyl group on adenosine at position 37 (t(6)A37) in mitochondrial tRNAs that read codons beginning with adenine. Probably involved in the transfer of the threonylcarbamoyl moiety of threonylcarbamoyl-AMP (TC-AMP) to the N6 group of A37. Involved in mitochondrial genome maintenance.</text>
</comment>
<organism evidence="4 5">
    <name type="scientific">Monosporascus cannonballus</name>
    <dbReference type="NCBI Taxonomy" id="155416"/>
    <lineage>
        <taxon>Eukaryota</taxon>
        <taxon>Fungi</taxon>
        <taxon>Dikarya</taxon>
        <taxon>Ascomycota</taxon>
        <taxon>Pezizomycotina</taxon>
        <taxon>Sordariomycetes</taxon>
        <taxon>Xylariomycetidae</taxon>
        <taxon>Xylariales</taxon>
        <taxon>Xylariales incertae sedis</taxon>
        <taxon>Monosporascus</taxon>
    </lineage>
</organism>
<keyword evidence="1" id="KW-0808">Transferase</keyword>
<evidence type="ECO:0000256" key="1">
    <source>
        <dbReference type="HAMAP-Rule" id="MF_03179"/>
    </source>
</evidence>
<comment type="cofactor">
    <cofactor evidence="1">
        <name>a divalent metal cation</name>
        <dbReference type="ChEBI" id="CHEBI:60240"/>
    </cofactor>
    <text evidence="1">Binds 1 divalent metal cation per subunit.</text>
</comment>
<keyword evidence="1" id="KW-0479">Metal-binding</keyword>
<dbReference type="Proteomes" id="UP000294003">
    <property type="component" value="Unassembled WGS sequence"/>
</dbReference>
<dbReference type="SUPFAM" id="SSF53067">
    <property type="entry name" value="Actin-like ATPase domain"/>
    <property type="match status" value="2"/>
</dbReference>
<comment type="catalytic activity">
    <reaction evidence="1">
        <text>L-threonylcarbamoyladenylate + adenosine(37) in tRNA = N(6)-L-threonylcarbamoyladenosine(37) in tRNA + AMP + H(+)</text>
        <dbReference type="Rhea" id="RHEA:37059"/>
        <dbReference type="Rhea" id="RHEA-COMP:10162"/>
        <dbReference type="Rhea" id="RHEA-COMP:10163"/>
        <dbReference type="ChEBI" id="CHEBI:15378"/>
        <dbReference type="ChEBI" id="CHEBI:73682"/>
        <dbReference type="ChEBI" id="CHEBI:74411"/>
        <dbReference type="ChEBI" id="CHEBI:74418"/>
        <dbReference type="ChEBI" id="CHEBI:456215"/>
        <dbReference type="EC" id="2.3.1.234"/>
    </reaction>
</comment>
<proteinExistence type="inferred from homology"/>
<keyword evidence="1" id="KW-0819">tRNA processing</keyword>
<dbReference type="InterPro" id="IPR043129">
    <property type="entry name" value="ATPase_NBD"/>
</dbReference>
<keyword evidence="1" id="KW-0012">Acyltransferase</keyword>
<accession>A0ABY0GTV6</accession>
<dbReference type="InterPro" id="IPR017860">
    <property type="entry name" value="Peptidase_M22_CS"/>
</dbReference>
<sequence length="568" mass="60388">MYSVPHGSPSSTYCQEPTLMRASWYLPRPCVQAQSLLRASSAHRPPPPHLLPRSPSSSPGYLPAPSPLSRRHLLTLAIETSCDDTCVAVLEKLPSGAARLHFNEKVTSDNRDFRGVHPLTAVVSHTAHLAPLVRRALRSLPEAPPATASSTSRGEPCARGGGSGNGDGDGREREKEKILWVDGRPRARPDFVAVTRGPGMTSNLATGLNTAKGLAVAWDVPLLGVNHMQAHALTPRLVSALEKGKGGAAAAVAEGGEGEEKEQGDRRRQYDPAFPFLSLLVSGGHTLLVRSESLTSHAVLAQALNIAVGDMMDKCARVILPPEYLDDDRRPSSSSSSSSPPPTGDGLGNVMYGALLEEFVFPGPGPEYGYAPPARRADEIRVFDSGRGWALTPPLSGTTAMAYDFAGFNSQVQRAVEGRAGGGGAMGVEERRLLGRHAMRLAFEHLVSRLLFALRDGGGKRSRNSSSSSDDDRGGGVADRAGMAGGDVRTVVVAGGVASNRYLMHILRAMLAARGYGHLTVVSPPAALCTDNAAMIAWTGIEMYEAGWRSELDILPIRKWPLDSIEES</sequence>
<comment type="subunit">
    <text evidence="1">Homodimer.</text>
</comment>
<dbReference type="PANTHER" id="PTHR11735:SF6">
    <property type="entry name" value="TRNA N6-ADENOSINE THREONYLCARBAMOYLTRANSFERASE, MITOCHONDRIAL"/>
    <property type="match status" value="1"/>
</dbReference>
<evidence type="ECO:0000313" key="5">
    <source>
        <dbReference type="Proteomes" id="UP000294003"/>
    </source>
</evidence>
<evidence type="ECO:0000313" key="4">
    <source>
        <dbReference type="EMBL" id="RYO76963.1"/>
    </source>
</evidence>
<comment type="similarity">
    <text evidence="1">Belongs to the KAE1 / TsaD family.</text>
</comment>
<dbReference type="Pfam" id="PF00814">
    <property type="entry name" value="TsaD"/>
    <property type="match status" value="3"/>
</dbReference>
<feature type="region of interest" description="Disordered" evidence="2">
    <location>
        <begin position="457"/>
        <end position="481"/>
    </location>
</feature>
<comment type="caution">
    <text evidence="4">The sequence shown here is derived from an EMBL/GenBank/DDBJ whole genome shotgun (WGS) entry which is preliminary data.</text>
</comment>
<feature type="domain" description="Gcp-like" evidence="3">
    <location>
        <begin position="272"/>
        <end position="320"/>
    </location>
</feature>
<dbReference type="HAMAP" id="MF_01445">
    <property type="entry name" value="TsaD"/>
    <property type="match status" value="1"/>
</dbReference>
<reference evidence="4 5" key="1">
    <citation type="submission" date="2018-06" db="EMBL/GenBank/DDBJ databases">
        <title>Complete Genomes of Monosporascus.</title>
        <authorList>
            <person name="Robinson A.J."/>
            <person name="Natvig D.O."/>
        </authorList>
    </citation>
    <scope>NUCLEOTIDE SEQUENCE [LARGE SCALE GENOMIC DNA]</scope>
    <source>
        <strain evidence="4 5">CBS 609.92</strain>
    </source>
</reference>
<comment type="subcellular location">
    <subcellularLocation>
        <location evidence="1">Mitochondrion</location>
    </subcellularLocation>
</comment>
<dbReference type="PROSITE" id="PS01016">
    <property type="entry name" value="GLYCOPROTEASE"/>
    <property type="match status" value="1"/>
</dbReference>
<keyword evidence="5" id="KW-1185">Reference proteome</keyword>
<feature type="region of interest" description="Disordered" evidence="2">
    <location>
        <begin position="324"/>
        <end position="347"/>
    </location>
</feature>
<dbReference type="Gene3D" id="3.30.420.40">
    <property type="match status" value="2"/>
</dbReference>
<gene>
    <name evidence="4" type="ORF">DL762_009576</name>
</gene>
<protein>
    <recommendedName>
        <fullName evidence="3">Gcp-like domain-containing protein</fullName>
    </recommendedName>
</protein>
<name>A0ABY0GTV6_9PEZI</name>
<feature type="domain" description="Gcp-like" evidence="3">
    <location>
        <begin position="190"/>
        <end position="238"/>
    </location>
</feature>
<evidence type="ECO:0000256" key="2">
    <source>
        <dbReference type="SAM" id="MobiDB-lite"/>
    </source>
</evidence>
<evidence type="ECO:0000259" key="3">
    <source>
        <dbReference type="Pfam" id="PF00814"/>
    </source>
</evidence>
<dbReference type="EMBL" id="QJNS01000518">
    <property type="protein sequence ID" value="RYO76963.1"/>
    <property type="molecule type" value="Genomic_DNA"/>
</dbReference>
<dbReference type="InterPro" id="IPR000905">
    <property type="entry name" value="Gcp-like_dom"/>
</dbReference>
<dbReference type="PANTHER" id="PTHR11735">
    <property type="entry name" value="TRNA N6-ADENOSINE THREONYLCARBAMOYLTRANSFERASE"/>
    <property type="match status" value="1"/>
</dbReference>
<feature type="region of interest" description="Disordered" evidence="2">
    <location>
        <begin position="142"/>
        <end position="175"/>
    </location>
</feature>
<feature type="region of interest" description="Disordered" evidence="2">
    <location>
        <begin position="39"/>
        <end position="65"/>
    </location>
</feature>
<keyword evidence="1" id="KW-0496">Mitochondrion</keyword>
<dbReference type="InterPro" id="IPR022450">
    <property type="entry name" value="TsaD"/>
</dbReference>
<feature type="domain" description="Gcp-like" evidence="3">
    <location>
        <begin position="487"/>
        <end position="538"/>
    </location>
</feature>